<dbReference type="EMBL" id="JF732918">
    <property type="protein sequence ID" value="AEF98435.1"/>
    <property type="molecule type" value="Genomic_RNA"/>
</dbReference>
<sequence length="68" mass="7890">MQTMRWLTSFGRAVVSCYKALLLTQLRVLDKLNLDHGPSRTLTCARRVLLFQLDFVYRLAYTPTQSLV</sequence>
<reference evidence="1" key="1">
    <citation type="journal article" date="2010" name="Arch. Virol.">
        <title>Naturally occurring recombination between distant strains of infectious bronchitis virus.</title>
        <authorList>
            <person name="Mardani K."/>
            <person name="Noormohammadi A.H."/>
            <person name="Ignjatovic J."/>
            <person name="Browning G.F."/>
        </authorList>
    </citation>
    <scope>NUCLEOTIDE SEQUENCE</scope>
    <source>
        <strain evidence="1">IBV_N1-03</strain>
    </source>
</reference>
<gene>
    <name evidence="1" type="primary">5a</name>
</gene>
<accession>F6M7C0</accession>
<protein>
    <submittedName>
        <fullName evidence="1">5a protein</fullName>
    </submittedName>
</protein>
<proteinExistence type="predicted"/>
<organism evidence="1">
    <name type="scientific">Infectious bronchitis virus</name>
    <dbReference type="NCBI Taxonomy" id="11120"/>
    <lineage>
        <taxon>Viruses</taxon>
        <taxon>Riboviria</taxon>
        <taxon>Orthornavirae</taxon>
        <taxon>Pisuviricota</taxon>
        <taxon>Pisoniviricetes</taxon>
        <taxon>Nidovirales</taxon>
        <taxon>Cornidovirineae</taxon>
        <taxon>Coronaviridae</taxon>
        <taxon>Orthocoronavirinae</taxon>
        <taxon>Gammacoronavirus</taxon>
        <taxon>Igacovirus</taxon>
        <taxon>Gammacoronavirus galli</taxon>
        <taxon>Avian coronavirus</taxon>
    </lineage>
</organism>
<evidence type="ECO:0000313" key="1">
    <source>
        <dbReference type="EMBL" id="AEF98435.1"/>
    </source>
</evidence>
<reference evidence="1" key="2">
    <citation type="submission" date="2011-03" db="EMBL/GenBank/DDBJ databases">
        <authorList>
            <person name="Mardani K."/>
            <person name="Noormohammadi A.H."/>
            <person name="Ignjatovic J."/>
            <person name="Browning G.F."/>
        </authorList>
    </citation>
    <scope>NUCLEOTIDE SEQUENCE</scope>
    <source>
        <strain evidence="1">IBV_N1-03</strain>
    </source>
</reference>
<name>F6M7C0_9GAMC</name>